<evidence type="ECO:0000256" key="8">
    <source>
        <dbReference type="ARBA" id="ARBA00022777"/>
    </source>
</evidence>
<evidence type="ECO:0000256" key="11">
    <source>
        <dbReference type="ARBA" id="ARBA00023136"/>
    </source>
</evidence>
<evidence type="ECO:0000256" key="5">
    <source>
        <dbReference type="ARBA" id="ARBA00022679"/>
    </source>
</evidence>
<evidence type="ECO:0000313" key="18">
    <source>
        <dbReference type="Proteomes" id="UP000694405"/>
    </source>
</evidence>
<feature type="compositionally biased region" description="Gly residues" evidence="14">
    <location>
        <begin position="60"/>
        <end position="72"/>
    </location>
</feature>
<reference evidence="17" key="2">
    <citation type="submission" date="2025-08" db="UniProtKB">
        <authorList>
            <consortium name="Ensembl"/>
        </authorList>
    </citation>
    <scope>IDENTIFICATION</scope>
</reference>
<protein>
    <recommendedName>
        <fullName evidence="2">non-specific serine/threonine protein kinase</fullName>
        <ecNumber evidence="2">2.7.11.1</ecNumber>
    </recommendedName>
</protein>
<feature type="region of interest" description="Disordered" evidence="14">
    <location>
        <begin position="28"/>
        <end position="85"/>
    </location>
</feature>
<comment type="subcellular location">
    <subcellularLocation>
        <location evidence="1">Membrane</location>
    </subcellularLocation>
</comment>
<evidence type="ECO:0000256" key="15">
    <source>
        <dbReference type="SAM" id="Phobius"/>
    </source>
</evidence>
<reference evidence="17" key="3">
    <citation type="submission" date="2025-09" db="UniProtKB">
        <authorList>
            <consortium name="Ensembl"/>
        </authorList>
    </citation>
    <scope>IDENTIFICATION</scope>
</reference>
<dbReference type="InterPro" id="IPR000719">
    <property type="entry name" value="Prot_kinase_dom"/>
</dbReference>
<feature type="region of interest" description="Disordered" evidence="14">
    <location>
        <begin position="749"/>
        <end position="777"/>
    </location>
</feature>
<evidence type="ECO:0000256" key="6">
    <source>
        <dbReference type="ARBA" id="ARBA00022692"/>
    </source>
</evidence>
<dbReference type="GO" id="GO:0005737">
    <property type="term" value="C:cytoplasm"/>
    <property type="evidence" value="ECO:0007669"/>
    <property type="project" value="UniProtKB-ARBA"/>
</dbReference>
<dbReference type="PROSITE" id="PS00109">
    <property type="entry name" value="PROTEIN_KINASE_TYR"/>
    <property type="match status" value="1"/>
</dbReference>
<dbReference type="GO" id="GO:0005524">
    <property type="term" value="F:ATP binding"/>
    <property type="evidence" value="ECO:0007669"/>
    <property type="project" value="UniProtKB-KW"/>
</dbReference>
<feature type="region of interest" description="Disordered" evidence="14">
    <location>
        <begin position="633"/>
        <end position="712"/>
    </location>
</feature>
<dbReference type="GO" id="GO:0004674">
    <property type="term" value="F:protein serine/threonine kinase activity"/>
    <property type="evidence" value="ECO:0007669"/>
    <property type="project" value="UniProtKB-KW"/>
</dbReference>
<dbReference type="Gene3D" id="1.10.510.10">
    <property type="entry name" value="Transferase(Phosphotransferase) domain 1"/>
    <property type="match status" value="1"/>
</dbReference>
<evidence type="ECO:0000256" key="9">
    <source>
        <dbReference type="ARBA" id="ARBA00022840"/>
    </source>
</evidence>
<feature type="compositionally biased region" description="Low complexity" evidence="14">
    <location>
        <begin position="673"/>
        <end position="692"/>
    </location>
</feature>
<dbReference type="PROSITE" id="PS50011">
    <property type="entry name" value="PROTEIN_KINASE_DOM"/>
    <property type="match status" value="1"/>
</dbReference>
<keyword evidence="3" id="KW-0723">Serine/threonine-protein kinase</keyword>
<dbReference type="SMART" id="SM00219">
    <property type="entry name" value="TyrKc"/>
    <property type="match status" value="1"/>
</dbReference>
<dbReference type="Ensembl" id="ENSMUNT00000032313.1">
    <property type="protein sequence ID" value="ENSMUNP00000026317.1"/>
    <property type="gene ID" value="ENSMUNG00000020311.1"/>
</dbReference>
<dbReference type="InterPro" id="IPR011009">
    <property type="entry name" value="Kinase-like_dom_sf"/>
</dbReference>
<evidence type="ECO:0000256" key="13">
    <source>
        <dbReference type="ARBA" id="ARBA00048679"/>
    </source>
</evidence>
<feature type="region of interest" description="Disordered" evidence="14">
    <location>
        <begin position="468"/>
        <end position="520"/>
    </location>
</feature>
<evidence type="ECO:0000259" key="16">
    <source>
        <dbReference type="PROSITE" id="PS50011"/>
    </source>
</evidence>
<dbReference type="EC" id="2.7.11.1" evidence="2"/>
<dbReference type="GO" id="GO:0016020">
    <property type="term" value="C:membrane"/>
    <property type="evidence" value="ECO:0007669"/>
    <property type="project" value="UniProtKB-SubCell"/>
</dbReference>
<organism evidence="17 18">
    <name type="scientific">Melopsittacus undulatus</name>
    <name type="common">Budgerigar</name>
    <name type="synonym">Psittacus undulatus</name>
    <dbReference type="NCBI Taxonomy" id="13146"/>
    <lineage>
        <taxon>Eukaryota</taxon>
        <taxon>Metazoa</taxon>
        <taxon>Chordata</taxon>
        <taxon>Craniata</taxon>
        <taxon>Vertebrata</taxon>
        <taxon>Euteleostomi</taxon>
        <taxon>Archelosauria</taxon>
        <taxon>Archosauria</taxon>
        <taxon>Dinosauria</taxon>
        <taxon>Saurischia</taxon>
        <taxon>Theropoda</taxon>
        <taxon>Coelurosauria</taxon>
        <taxon>Aves</taxon>
        <taxon>Neognathae</taxon>
        <taxon>Neoaves</taxon>
        <taxon>Telluraves</taxon>
        <taxon>Australaves</taxon>
        <taxon>Psittaciformes</taxon>
        <taxon>Psittaculidae</taxon>
        <taxon>Melopsittacus</taxon>
    </lineage>
</organism>
<dbReference type="PRINTS" id="PR00109">
    <property type="entry name" value="TYRKINASE"/>
</dbReference>
<feature type="region of interest" description="Disordered" evidence="14">
    <location>
        <begin position="126"/>
        <end position="152"/>
    </location>
</feature>
<evidence type="ECO:0000256" key="7">
    <source>
        <dbReference type="ARBA" id="ARBA00022741"/>
    </source>
</evidence>
<keyword evidence="8" id="KW-0418">Kinase</keyword>
<sequence length="905" mass="94650">MSIRIHTSPPLPPPIPWYPSPSPWQPCIPGPAPLDGHLPPPISARGAGGGAGRRRLHSEVGGGGEGGGGDVAGGPNHPDPSRQRLQRLPPPYAVVLISCSGLVAFILLLLTCLCCKRGDVGFKEFENPEGEEDSGDFTPPAEETSSSPSLPDVYVLPLGEVGGAVPSAPPPAPDPSNRPGLSRQRLSYLQEIGTGWFGKVILGELRGDPGPAPVVVQELRAGAGAVEQRRFLSEAEPYRRLQHPHVLQCLGLCGDSAPLLLVMEFCQLGDLKRYLRAQRGSGLGGTGTPPLPPRDVATLQRMALELTRGLRHLHRNGFVHRDLALRNVLLTSELTVRLGDYGLAQSNYREDYYVTPSGLWVPLRWVAPELLGETHGTLVMGEQSKESNVWSLGVTLWELLELGLQPHLQLSDQELLRLLLTRCPLTLPQPRLRLPQPQGWFSLLQSCWLPPSHRPTLDELHLRLRSLLGAPPGVSPPPPPPPPPPRGGSLAFECLWERARGGGARPSSPPPPPHGNGCTLGTPDVLPVLGARSPSGGSEYYIRLEQPGGGGVLGGRRMPPPGAPTAAGGAPPGAPWYVPCAGGTATGPPPPCTCALERSEVVLGWRDRGAPLRPRCGSAGDDSSLRAERGSLLEGSIGREEGGGTWGVDGGGGSEGGAGGTEGGGGEGGGEPIGARGEPIGARGEIIGARGEPIGSRGAPIGSRDAPIGSREVPIESRREPIGSRGEPIGARREPIGARGEIIGARGAPIGSREAPIGSREAPIGSREAPTGSREAIGGAGDVPIGLGDGAMGPGEVLAASRAVGVGTRDVPIGDGDGAVGPGEANGDPREGIEPREVIIEPREVIIEPREVIIEPREVIIEPGEVIVEPREVIIEPREVIIEPREVIIEPGEVIIEPGEVIIEP</sequence>
<keyword evidence="5" id="KW-0808">Transferase</keyword>
<keyword evidence="6 15" id="KW-0812">Transmembrane</keyword>
<dbReference type="InterPro" id="IPR001245">
    <property type="entry name" value="Ser-Thr/Tyr_kinase_cat_dom"/>
</dbReference>
<keyword evidence="4" id="KW-0597">Phosphoprotein</keyword>
<evidence type="ECO:0000256" key="10">
    <source>
        <dbReference type="ARBA" id="ARBA00022989"/>
    </source>
</evidence>
<evidence type="ECO:0000256" key="3">
    <source>
        <dbReference type="ARBA" id="ARBA00022527"/>
    </source>
</evidence>
<dbReference type="SUPFAM" id="SSF56112">
    <property type="entry name" value="Protein kinase-like (PK-like)"/>
    <property type="match status" value="1"/>
</dbReference>
<feature type="compositionally biased region" description="Gly residues" evidence="14">
    <location>
        <begin position="643"/>
        <end position="672"/>
    </location>
</feature>
<dbReference type="Pfam" id="PF07714">
    <property type="entry name" value="PK_Tyr_Ser-Thr"/>
    <property type="match status" value="1"/>
</dbReference>
<keyword evidence="9" id="KW-0067">ATP-binding</keyword>
<dbReference type="InterPro" id="IPR008266">
    <property type="entry name" value="Tyr_kinase_AS"/>
</dbReference>
<feature type="compositionally biased region" description="Pro residues" evidence="14">
    <location>
        <begin position="28"/>
        <end position="42"/>
    </location>
</feature>
<keyword evidence="10 15" id="KW-1133">Transmembrane helix</keyword>
<dbReference type="FunFam" id="3.30.200.20:FF:000275">
    <property type="entry name" value="Apoptosis associated tyrosine kinase"/>
    <property type="match status" value="1"/>
</dbReference>
<dbReference type="PANTHER" id="PTHR24417">
    <property type="entry name" value="SERINE/THREONINE-PROTEIN KINASE LMTK1"/>
    <property type="match status" value="1"/>
</dbReference>
<dbReference type="AlphaFoldDB" id="A0A8V5GUD6"/>
<comment type="catalytic activity">
    <reaction evidence="12">
        <text>L-threonyl-[protein] + ATP = O-phospho-L-threonyl-[protein] + ADP + H(+)</text>
        <dbReference type="Rhea" id="RHEA:46608"/>
        <dbReference type="Rhea" id="RHEA-COMP:11060"/>
        <dbReference type="Rhea" id="RHEA-COMP:11605"/>
        <dbReference type="ChEBI" id="CHEBI:15378"/>
        <dbReference type="ChEBI" id="CHEBI:30013"/>
        <dbReference type="ChEBI" id="CHEBI:30616"/>
        <dbReference type="ChEBI" id="CHEBI:61977"/>
        <dbReference type="ChEBI" id="CHEBI:456216"/>
        <dbReference type="EC" id="2.7.11.1"/>
    </reaction>
</comment>
<feature type="transmembrane region" description="Helical" evidence="15">
    <location>
        <begin position="92"/>
        <end position="110"/>
    </location>
</feature>
<dbReference type="Gene3D" id="3.30.200.20">
    <property type="entry name" value="Phosphorylase Kinase, domain 1"/>
    <property type="match status" value="1"/>
</dbReference>
<dbReference type="GO" id="GO:0004713">
    <property type="term" value="F:protein tyrosine kinase activity"/>
    <property type="evidence" value="ECO:0007669"/>
    <property type="project" value="InterPro"/>
</dbReference>
<feature type="region of interest" description="Disordered" evidence="14">
    <location>
        <begin position="810"/>
        <end position="831"/>
    </location>
</feature>
<reference evidence="17" key="1">
    <citation type="submission" date="2020-03" db="EMBL/GenBank/DDBJ databases">
        <title>Melopsittacus undulatus (budgerigar) genome, bMelUnd1, maternal haplotype with Z.</title>
        <authorList>
            <person name="Gedman G."/>
            <person name="Mountcastle J."/>
            <person name="Haase B."/>
            <person name="Formenti G."/>
            <person name="Wright T."/>
            <person name="Apodaca J."/>
            <person name="Pelan S."/>
            <person name="Chow W."/>
            <person name="Rhie A."/>
            <person name="Howe K."/>
            <person name="Fedrigo O."/>
            <person name="Jarvis E.D."/>
        </authorList>
    </citation>
    <scope>NUCLEOTIDE SEQUENCE [LARGE SCALE GENOMIC DNA]</scope>
</reference>
<evidence type="ECO:0000256" key="14">
    <source>
        <dbReference type="SAM" id="MobiDB-lite"/>
    </source>
</evidence>
<proteinExistence type="predicted"/>
<feature type="compositionally biased region" description="Basic and acidic residues" evidence="14">
    <location>
        <begin position="633"/>
        <end position="642"/>
    </location>
</feature>
<accession>A0A8V5GUD6</accession>
<keyword evidence="18" id="KW-1185">Reference proteome</keyword>
<feature type="domain" description="Protein kinase" evidence="16">
    <location>
        <begin position="186"/>
        <end position="464"/>
    </location>
</feature>
<dbReference type="Proteomes" id="UP000694405">
    <property type="component" value="Chromosome 27"/>
</dbReference>
<comment type="catalytic activity">
    <reaction evidence="13">
        <text>L-seryl-[protein] + ATP = O-phospho-L-seryl-[protein] + ADP + H(+)</text>
        <dbReference type="Rhea" id="RHEA:17989"/>
        <dbReference type="Rhea" id="RHEA-COMP:9863"/>
        <dbReference type="Rhea" id="RHEA-COMP:11604"/>
        <dbReference type="ChEBI" id="CHEBI:15378"/>
        <dbReference type="ChEBI" id="CHEBI:29999"/>
        <dbReference type="ChEBI" id="CHEBI:30616"/>
        <dbReference type="ChEBI" id="CHEBI:83421"/>
        <dbReference type="ChEBI" id="CHEBI:456216"/>
        <dbReference type="EC" id="2.7.11.1"/>
    </reaction>
</comment>
<dbReference type="PANTHER" id="PTHR24417:SF2">
    <property type="entry name" value="SERINE_THREONINE-PROTEIN KINASE LMTK3"/>
    <property type="match status" value="1"/>
</dbReference>
<dbReference type="GO" id="GO:0012505">
    <property type="term" value="C:endomembrane system"/>
    <property type="evidence" value="ECO:0007669"/>
    <property type="project" value="UniProtKB-ARBA"/>
</dbReference>
<evidence type="ECO:0000313" key="17">
    <source>
        <dbReference type="Ensembl" id="ENSMUNP00000026317.1"/>
    </source>
</evidence>
<dbReference type="InterPro" id="IPR020635">
    <property type="entry name" value="Tyr_kinase_cat_dom"/>
</dbReference>
<evidence type="ECO:0000256" key="4">
    <source>
        <dbReference type="ARBA" id="ARBA00022553"/>
    </source>
</evidence>
<evidence type="ECO:0000256" key="12">
    <source>
        <dbReference type="ARBA" id="ARBA00047899"/>
    </source>
</evidence>
<keyword evidence="11 15" id="KW-0472">Membrane</keyword>
<evidence type="ECO:0000256" key="2">
    <source>
        <dbReference type="ARBA" id="ARBA00012513"/>
    </source>
</evidence>
<keyword evidence="7" id="KW-0547">Nucleotide-binding</keyword>
<name>A0A8V5GUD6_MELUD</name>
<feature type="compositionally biased region" description="Low complexity" evidence="14">
    <location>
        <begin position="138"/>
        <end position="151"/>
    </location>
</feature>
<evidence type="ECO:0000256" key="1">
    <source>
        <dbReference type="ARBA" id="ARBA00004370"/>
    </source>
</evidence>
<feature type="compositionally biased region" description="Pro residues" evidence="14">
    <location>
        <begin position="473"/>
        <end position="486"/>
    </location>
</feature>